<gene>
    <name evidence="1" type="ORF">Tco_1110305</name>
</gene>
<keyword evidence="2" id="KW-1185">Reference proteome</keyword>
<name>A0ABQ5IIH0_9ASTR</name>
<reference evidence="1" key="1">
    <citation type="journal article" date="2022" name="Int. J. Mol. Sci.">
        <title>Draft Genome of Tanacetum Coccineum: Genomic Comparison of Closely Related Tanacetum-Family Plants.</title>
        <authorList>
            <person name="Yamashiro T."/>
            <person name="Shiraishi A."/>
            <person name="Nakayama K."/>
            <person name="Satake H."/>
        </authorList>
    </citation>
    <scope>NUCLEOTIDE SEQUENCE</scope>
</reference>
<reference evidence="1" key="2">
    <citation type="submission" date="2022-01" db="EMBL/GenBank/DDBJ databases">
        <authorList>
            <person name="Yamashiro T."/>
            <person name="Shiraishi A."/>
            <person name="Satake H."/>
            <person name="Nakayama K."/>
        </authorList>
    </citation>
    <scope>NUCLEOTIDE SEQUENCE</scope>
</reference>
<evidence type="ECO:0000313" key="1">
    <source>
        <dbReference type="EMBL" id="GJT99966.1"/>
    </source>
</evidence>
<evidence type="ECO:0000313" key="2">
    <source>
        <dbReference type="Proteomes" id="UP001151760"/>
    </source>
</evidence>
<protein>
    <submittedName>
        <fullName evidence="1">Uncharacterized protein</fullName>
    </submittedName>
</protein>
<dbReference type="EMBL" id="BQNB010020818">
    <property type="protein sequence ID" value="GJT99966.1"/>
    <property type="molecule type" value="Genomic_DNA"/>
</dbReference>
<sequence>MAEIDSKEAQKQLKAGICLRIPSHNKHTWFLLSQKKHKLQVQEMKTSAINIVFCKPLWHLSLNSKLIPAGSVIVPAGSVIVPAGSVITAGSVIVPAGSVIVPAGSVIAPAGSVNDYWASVSMFSVSVMFSASLDI</sequence>
<accession>A0ABQ5IIH0</accession>
<dbReference type="Proteomes" id="UP001151760">
    <property type="component" value="Unassembled WGS sequence"/>
</dbReference>
<organism evidence="1 2">
    <name type="scientific">Tanacetum coccineum</name>
    <dbReference type="NCBI Taxonomy" id="301880"/>
    <lineage>
        <taxon>Eukaryota</taxon>
        <taxon>Viridiplantae</taxon>
        <taxon>Streptophyta</taxon>
        <taxon>Embryophyta</taxon>
        <taxon>Tracheophyta</taxon>
        <taxon>Spermatophyta</taxon>
        <taxon>Magnoliopsida</taxon>
        <taxon>eudicotyledons</taxon>
        <taxon>Gunneridae</taxon>
        <taxon>Pentapetalae</taxon>
        <taxon>asterids</taxon>
        <taxon>campanulids</taxon>
        <taxon>Asterales</taxon>
        <taxon>Asteraceae</taxon>
        <taxon>Asteroideae</taxon>
        <taxon>Anthemideae</taxon>
        <taxon>Anthemidinae</taxon>
        <taxon>Tanacetum</taxon>
    </lineage>
</organism>
<proteinExistence type="predicted"/>
<comment type="caution">
    <text evidence="1">The sequence shown here is derived from an EMBL/GenBank/DDBJ whole genome shotgun (WGS) entry which is preliminary data.</text>
</comment>